<dbReference type="PANTHER" id="PTHR24198:SF165">
    <property type="entry name" value="ANKYRIN REPEAT-CONTAINING PROTEIN-RELATED"/>
    <property type="match status" value="1"/>
</dbReference>
<dbReference type="PROSITE" id="PS50297">
    <property type="entry name" value="ANK_REP_REGION"/>
    <property type="match status" value="1"/>
</dbReference>
<dbReference type="AlphaFoldDB" id="A0A0C4E1I0"/>
<dbReference type="SUPFAM" id="SSF48403">
    <property type="entry name" value="Ankyrin repeat"/>
    <property type="match status" value="1"/>
</dbReference>
<dbReference type="PROSITE" id="PS50088">
    <property type="entry name" value="ANK_REPEAT"/>
    <property type="match status" value="1"/>
</dbReference>
<organism evidence="5 6">
    <name type="scientific">Magnaporthiopsis poae (strain ATCC 64411 / 73-15)</name>
    <name type="common">Kentucky bluegrass fungus</name>
    <name type="synonym">Magnaporthe poae</name>
    <dbReference type="NCBI Taxonomy" id="644358"/>
    <lineage>
        <taxon>Eukaryota</taxon>
        <taxon>Fungi</taxon>
        <taxon>Dikarya</taxon>
        <taxon>Ascomycota</taxon>
        <taxon>Pezizomycotina</taxon>
        <taxon>Sordariomycetes</taxon>
        <taxon>Sordariomycetidae</taxon>
        <taxon>Magnaporthales</taxon>
        <taxon>Magnaporthaceae</taxon>
        <taxon>Magnaporthiopsis</taxon>
    </lineage>
</organism>
<keyword evidence="6" id="KW-1185">Reference proteome</keyword>
<dbReference type="OMA" id="FEYKCPG"/>
<dbReference type="EMBL" id="GL876970">
    <property type="protein sequence ID" value="KLU87240.1"/>
    <property type="molecule type" value="Genomic_DNA"/>
</dbReference>
<reference evidence="4" key="3">
    <citation type="submission" date="2011-03" db="EMBL/GenBank/DDBJ databases">
        <title>Annotation of Magnaporthe poae ATCC 64411.</title>
        <authorList>
            <person name="Ma L.-J."/>
            <person name="Dead R."/>
            <person name="Young S.K."/>
            <person name="Zeng Q."/>
            <person name="Gargeya S."/>
            <person name="Fitzgerald M."/>
            <person name="Haas B."/>
            <person name="Abouelleil A."/>
            <person name="Alvarado L."/>
            <person name="Arachchi H.M."/>
            <person name="Berlin A."/>
            <person name="Brown A."/>
            <person name="Chapman S.B."/>
            <person name="Chen Z."/>
            <person name="Dunbar C."/>
            <person name="Freedman E."/>
            <person name="Gearin G."/>
            <person name="Gellesch M."/>
            <person name="Goldberg J."/>
            <person name="Griggs A."/>
            <person name="Gujja S."/>
            <person name="Heiman D."/>
            <person name="Howarth C."/>
            <person name="Larson L."/>
            <person name="Lui A."/>
            <person name="MacDonald P.J.P."/>
            <person name="Mehta T."/>
            <person name="Montmayeur A."/>
            <person name="Murphy C."/>
            <person name="Neiman D."/>
            <person name="Pearson M."/>
            <person name="Priest M."/>
            <person name="Roberts A."/>
            <person name="Saif S."/>
            <person name="Shea T."/>
            <person name="Shenoy N."/>
            <person name="Sisk P."/>
            <person name="Stolte C."/>
            <person name="Sykes S."/>
            <person name="Yandava C."/>
            <person name="Wortman J."/>
            <person name="Nusbaum C."/>
            <person name="Birren B."/>
        </authorList>
    </citation>
    <scope>NUCLEOTIDE SEQUENCE</scope>
    <source>
        <strain evidence="4">ATCC 64411</strain>
    </source>
</reference>
<dbReference type="OrthoDB" id="4772757at2759"/>
<dbReference type="PANTHER" id="PTHR24198">
    <property type="entry name" value="ANKYRIN REPEAT AND PROTEIN KINASE DOMAIN-CONTAINING PROTEIN"/>
    <property type="match status" value="1"/>
</dbReference>
<evidence type="ECO:0008006" key="7">
    <source>
        <dbReference type="Google" id="ProtNLM"/>
    </source>
</evidence>
<dbReference type="InterPro" id="IPR002110">
    <property type="entry name" value="Ankyrin_rpt"/>
</dbReference>
<protein>
    <recommendedName>
        <fullName evidence="7">Ankyrin repeat protein</fullName>
    </recommendedName>
</protein>
<reference evidence="4" key="2">
    <citation type="submission" date="2010-05" db="EMBL/GenBank/DDBJ databases">
        <title>The Genome Sequence of Magnaporthe poae strain ATCC 64411.</title>
        <authorList>
            <consortium name="The Broad Institute Genome Sequencing Platform"/>
            <consortium name="Broad Institute Genome Sequencing Center for Infectious Disease"/>
            <person name="Ma L.-J."/>
            <person name="Dead R."/>
            <person name="Young S."/>
            <person name="Zeng Q."/>
            <person name="Koehrsen M."/>
            <person name="Alvarado L."/>
            <person name="Berlin A."/>
            <person name="Chapman S.B."/>
            <person name="Chen Z."/>
            <person name="Freedman E."/>
            <person name="Gellesch M."/>
            <person name="Goldberg J."/>
            <person name="Griggs A."/>
            <person name="Gujja S."/>
            <person name="Heilman E.R."/>
            <person name="Heiman D."/>
            <person name="Hepburn T."/>
            <person name="Howarth C."/>
            <person name="Jen D."/>
            <person name="Larson L."/>
            <person name="Mehta T."/>
            <person name="Neiman D."/>
            <person name="Pearson M."/>
            <person name="Roberts A."/>
            <person name="Saif S."/>
            <person name="Shea T."/>
            <person name="Shenoy N."/>
            <person name="Sisk P."/>
            <person name="Stolte C."/>
            <person name="Sykes S."/>
            <person name="Walk T."/>
            <person name="White J."/>
            <person name="Yandava C."/>
            <person name="Haas B."/>
            <person name="Nusbaum C."/>
            <person name="Birren B."/>
        </authorList>
    </citation>
    <scope>NUCLEOTIDE SEQUENCE</scope>
    <source>
        <strain evidence="4">ATCC 64411</strain>
    </source>
</reference>
<dbReference type="VEuPathDB" id="FungiDB:MAPG_06241"/>
<evidence type="ECO:0000256" key="2">
    <source>
        <dbReference type="ARBA" id="ARBA00023043"/>
    </source>
</evidence>
<dbReference type="Proteomes" id="UP000011715">
    <property type="component" value="Unassembled WGS sequence"/>
</dbReference>
<keyword evidence="2 3" id="KW-0040">ANK repeat</keyword>
<name>A0A0C4E1I0_MAGP6</name>
<dbReference type="Gene3D" id="1.25.40.20">
    <property type="entry name" value="Ankyrin repeat-containing domain"/>
    <property type="match status" value="1"/>
</dbReference>
<dbReference type="EnsemblFungi" id="MAPG_06241T0">
    <property type="protein sequence ID" value="MAPG_06241T0"/>
    <property type="gene ID" value="MAPG_06241"/>
</dbReference>
<evidence type="ECO:0000256" key="1">
    <source>
        <dbReference type="ARBA" id="ARBA00022737"/>
    </source>
</evidence>
<proteinExistence type="predicted"/>
<dbReference type="eggNOG" id="ENOG502R6IB">
    <property type="taxonomic scope" value="Eukaryota"/>
</dbReference>
<evidence type="ECO:0000256" key="3">
    <source>
        <dbReference type="PROSITE-ProRule" id="PRU00023"/>
    </source>
</evidence>
<keyword evidence="1" id="KW-0677">Repeat</keyword>
<dbReference type="EMBL" id="ADBL01001498">
    <property type="status" value="NOT_ANNOTATED_CDS"/>
    <property type="molecule type" value="Genomic_DNA"/>
</dbReference>
<evidence type="ECO:0000313" key="6">
    <source>
        <dbReference type="Proteomes" id="UP000011715"/>
    </source>
</evidence>
<sequence>MPESCRTPAPAAARARPPKLDLSFMSSMPRSCNNTAARSPPPLITSSKDIEAAFTKTGLCLQARLGDCFLSVIEQLVVDIGFRKAVRLRLVSRPFDTAIMRALCHGQVVHYDDMAARTRTLDLLIDPSGVSDDDARRHRHLLVAEAVVIKFPEVLINRSRGCEQFEWYCHSGSASMGDGFLRGTERGNEAADILCGAIVLGDLGLVRSLLEKGEAQVNEEAPHFGRPLQVAAAWGHADIVQHLLDHGADARATHCDVDAEPRDWTEWREYDNYASAQCQRGYVNKPTFQSREVAFSALFAAMLGGHEAIVRCLMREEHRLPATSQEYYRAIMAGARIGKLDLIQLLIRESGLSLMEHHSDLAYMMMLEACEHGQFGVIEYLLANGMWIRPRRQWDTITQEPVSTRGWTDFPLGVAASRGNERLVRYAVDRGQIQTGLRPAALRTAQ</sequence>
<gene>
    <name evidence="4" type="ORF">MAPG_06241</name>
</gene>
<dbReference type="Pfam" id="PF00023">
    <property type="entry name" value="Ank"/>
    <property type="match status" value="1"/>
</dbReference>
<evidence type="ECO:0000313" key="4">
    <source>
        <dbReference type="EMBL" id="KLU87240.1"/>
    </source>
</evidence>
<evidence type="ECO:0000313" key="5">
    <source>
        <dbReference type="EnsemblFungi" id="MAPG_06241T0"/>
    </source>
</evidence>
<feature type="repeat" description="ANK" evidence="3">
    <location>
        <begin position="223"/>
        <end position="255"/>
    </location>
</feature>
<reference evidence="5" key="5">
    <citation type="submission" date="2015-06" db="UniProtKB">
        <authorList>
            <consortium name="EnsemblFungi"/>
        </authorList>
    </citation>
    <scope>IDENTIFICATION</scope>
    <source>
        <strain evidence="5">ATCC 64411</strain>
    </source>
</reference>
<dbReference type="GO" id="GO:0005737">
    <property type="term" value="C:cytoplasm"/>
    <property type="evidence" value="ECO:0007669"/>
    <property type="project" value="TreeGrafter"/>
</dbReference>
<accession>A0A0C4E1I0</accession>
<dbReference type="STRING" id="644358.A0A0C4E1I0"/>
<reference evidence="6" key="1">
    <citation type="submission" date="2010-05" db="EMBL/GenBank/DDBJ databases">
        <title>The genome sequence of Magnaporthe poae strain ATCC 64411.</title>
        <authorList>
            <person name="Ma L.-J."/>
            <person name="Dead R."/>
            <person name="Young S."/>
            <person name="Zeng Q."/>
            <person name="Koehrsen M."/>
            <person name="Alvarado L."/>
            <person name="Berlin A."/>
            <person name="Chapman S.B."/>
            <person name="Chen Z."/>
            <person name="Freedman E."/>
            <person name="Gellesch M."/>
            <person name="Goldberg J."/>
            <person name="Griggs A."/>
            <person name="Gujja S."/>
            <person name="Heilman E.R."/>
            <person name="Heiman D."/>
            <person name="Hepburn T."/>
            <person name="Howarth C."/>
            <person name="Jen D."/>
            <person name="Larson L."/>
            <person name="Mehta T."/>
            <person name="Neiman D."/>
            <person name="Pearson M."/>
            <person name="Roberts A."/>
            <person name="Saif S."/>
            <person name="Shea T."/>
            <person name="Shenoy N."/>
            <person name="Sisk P."/>
            <person name="Stolte C."/>
            <person name="Sykes S."/>
            <person name="Walk T."/>
            <person name="White J."/>
            <person name="Yandava C."/>
            <person name="Haas B."/>
            <person name="Nusbaum C."/>
            <person name="Birren B."/>
        </authorList>
    </citation>
    <scope>NUCLEOTIDE SEQUENCE [LARGE SCALE GENOMIC DNA]</scope>
    <source>
        <strain evidence="6">ATCC 64411 / 73-15</strain>
    </source>
</reference>
<reference evidence="5" key="4">
    <citation type="journal article" date="2015" name="G3 (Bethesda)">
        <title>Genome sequences of three phytopathogenic species of the Magnaporthaceae family of fungi.</title>
        <authorList>
            <person name="Okagaki L.H."/>
            <person name="Nunes C.C."/>
            <person name="Sailsbery J."/>
            <person name="Clay B."/>
            <person name="Brown D."/>
            <person name="John T."/>
            <person name="Oh Y."/>
            <person name="Young N."/>
            <person name="Fitzgerald M."/>
            <person name="Haas B.J."/>
            <person name="Zeng Q."/>
            <person name="Young S."/>
            <person name="Adiconis X."/>
            <person name="Fan L."/>
            <person name="Levin J.Z."/>
            <person name="Mitchell T.K."/>
            <person name="Okubara P.A."/>
            <person name="Farman M.L."/>
            <person name="Kohn L.M."/>
            <person name="Birren B."/>
            <person name="Ma L.-J."/>
            <person name="Dean R.A."/>
        </authorList>
    </citation>
    <scope>NUCLEOTIDE SEQUENCE</scope>
    <source>
        <strain evidence="5">ATCC 64411 / 73-15</strain>
    </source>
</reference>
<dbReference type="InterPro" id="IPR036770">
    <property type="entry name" value="Ankyrin_rpt-contain_sf"/>
</dbReference>